<feature type="transmembrane region" description="Helical" evidence="1">
    <location>
        <begin position="313"/>
        <end position="337"/>
    </location>
</feature>
<dbReference type="eggNOG" id="KOG3700">
    <property type="taxonomic scope" value="Eukaryota"/>
</dbReference>
<feature type="transmembrane region" description="Helical" evidence="1">
    <location>
        <begin position="200"/>
        <end position="221"/>
    </location>
</feature>
<feature type="transmembrane region" description="Helical" evidence="1">
    <location>
        <begin position="638"/>
        <end position="660"/>
    </location>
</feature>
<dbReference type="OMA" id="ATENICL"/>
<dbReference type="Bgee" id="WBGene00009488">
    <property type="expression patterns" value="Expressed in adult organism and 1 other cell type or tissue"/>
</dbReference>
<evidence type="ECO:0000256" key="2">
    <source>
        <dbReference type="SAM" id="SignalP"/>
    </source>
</evidence>
<dbReference type="HOGENOM" id="CLU_007874_3_2_1"/>
<keyword evidence="1" id="KW-0812">Transmembrane</keyword>
<dbReference type="UCSC" id="F36G9.12">
    <property type="organism name" value="c. elegans"/>
</dbReference>
<dbReference type="InterPro" id="IPR006621">
    <property type="entry name" value="Nose-resist-to-fluoxetine_N"/>
</dbReference>
<dbReference type="CTD" id="185375"/>
<feature type="transmembrane region" description="Helical" evidence="1">
    <location>
        <begin position="567"/>
        <end position="587"/>
    </location>
</feature>
<dbReference type="WormBase" id="F36G9.12">
    <property type="protein sequence ID" value="CE42860"/>
    <property type="gene ID" value="WBGene00009488"/>
    <property type="gene designation" value="oac-20"/>
</dbReference>
<feature type="chain" id="PRO_5004158516" evidence="2">
    <location>
        <begin position="21"/>
        <end position="719"/>
    </location>
</feature>
<proteinExistence type="predicted"/>
<dbReference type="PeptideAtlas" id="O45470"/>
<dbReference type="GeneID" id="185375"/>
<dbReference type="InterPro" id="IPR052728">
    <property type="entry name" value="O2_lipid_transport_reg"/>
</dbReference>
<dbReference type="Pfam" id="PF20146">
    <property type="entry name" value="NRF"/>
    <property type="match status" value="1"/>
</dbReference>
<keyword evidence="5" id="KW-1185">Reference proteome</keyword>
<dbReference type="PhylomeDB" id="O45470"/>
<dbReference type="AGR" id="WB:WBGene00009488"/>
<dbReference type="STRING" id="6239.F36G9.12.1"/>
<keyword evidence="2" id="KW-0732">Signal</keyword>
<keyword evidence="1" id="KW-0472">Membrane</keyword>
<name>O45470_CAEEL</name>
<feature type="transmembrane region" description="Helical" evidence="1">
    <location>
        <begin position="497"/>
        <end position="517"/>
    </location>
</feature>
<protein>
    <submittedName>
        <fullName evidence="4">Nose resistant-to-fluoxetine protein N-terminal domain-containing protein</fullName>
    </submittedName>
</protein>
<dbReference type="Pfam" id="PF01757">
    <property type="entry name" value="Acyl_transf_3"/>
    <property type="match status" value="1"/>
</dbReference>
<feature type="transmembrane region" description="Helical" evidence="1">
    <location>
        <begin position="524"/>
        <end position="547"/>
    </location>
</feature>
<accession>O45470</accession>
<organism evidence="4 5">
    <name type="scientific">Caenorhabditis elegans</name>
    <dbReference type="NCBI Taxonomy" id="6239"/>
    <lineage>
        <taxon>Eukaryota</taxon>
        <taxon>Metazoa</taxon>
        <taxon>Ecdysozoa</taxon>
        <taxon>Nematoda</taxon>
        <taxon>Chromadorea</taxon>
        <taxon>Rhabditida</taxon>
        <taxon>Rhabditina</taxon>
        <taxon>Rhabditomorpha</taxon>
        <taxon>Rhabditoidea</taxon>
        <taxon>Rhabditidae</taxon>
        <taxon>Peloderinae</taxon>
        <taxon>Caenorhabditis</taxon>
    </lineage>
</organism>
<evidence type="ECO:0000259" key="3">
    <source>
        <dbReference type="SMART" id="SM00703"/>
    </source>
</evidence>
<dbReference type="AlphaFoldDB" id="O45470"/>
<reference evidence="4 5" key="1">
    <citation type="journal article" date="1998" name="Science">
        <title>Genome sequence of the nematode C. elegans: a platform for investigating biology.</title>
        <authorList>
            <consortium name="The C. elegans sequencing consortium"/>
            <person name="Sulson J.E."/>
            <person name="Waterston R."/>
        </authorList>
    </citation>
    <scope>NUCLEOTIDE SEQUENCE [LARGE SCALE GENOMIC DNA]</scope>
    <source>
        <strain evidence="4 5">Bristol N2</strain>
    </source>
</reference>
<dbReference type="KEGG" id="cel:CELE_F36G9.12"/>
<dbReference type="InParanoid" id="O45470"/>
<evidence type="ECO:0000313" key="6">
    <source>
        <dbReference type="WormBase" id="F36G9.12"/>
    </source>
</evidence>
<dbReference type="OrthoDB" id="207378at2759"/>
<dbReference type="EMBL" id="BX284605">
    <property type="protein sequence ID" value="CAB04331.3"/>
    <property type="molecule type" value="Genomic_DNA"/>
</dbReference>
<dbReference type="RefSeq" id="NP_507007.3">
    <property type="nucleotide sequence ID" value="NM_074606.5"/>
</dbReference>
<dbReference type="PaxDb" id="6239-F36G9.12"/>
<gene>
    <name evidence="4 6" type="primary">oac-20</name>
    <name evidence="4" type="ORF">CELE_F36G9.12</name>
    <name evidence="6" type="ORF">F36G9.12</name>
</gene>
<dbReference type="SMART" id="SM00703">
    <property type="entry name" value="NRF"/>
    <property type="match status" value="1"/>
</dbReference>
<evidence type="ECO:0000313" key="4">
    <source>
        <dbReference type="EMBL" id="CAB04331.3"/>
    </source>
</evidence>
<dbReference type="GO" id="GO:0016747">
    <property type="term" value="F:acyltransferase activity, transferring groups other than amino-acyl groups"/>
    <property type="evidence" value="ECO:0007669"/>
    <property type="project" value="InterPro"/>
</dbReference>
<keyword evidence="1" id="KW-1133">Transmembrane helix</keyword>
<feature type="domain" description="Nose resistant-to-fluoxetine protein N-terminal" evidence="3">
    <location>
        <begin position="60"/>
        <end position="192"/>
    </location>
</feature>
<feature type="transmembrane region" description="Helical" evidence="1">
    <location>
        <begin position="599"/>
        <end position="618"/>
    </location>
</feature>
<dbReference type="Proteomes" id="UP000001940">
    <property type="component" value="Chromosome V"/>
</dbReference>
<dbReference type="PANTHER" id="PTHR11161">
    <property type="entry name" value="O-ACYLTRANSFERASE"/>
    <property type="match status" value="1"/>
</dbReference>
<sequence length="719" mass="82091">MNFLISFLFLIQLGNYFANAKEWKETLLLHHSKNLTGVNPQCNNDTETWLHSLDILTEVSLECILSKKCSKKEELLLRDNFYALEQLDSFGKFPSIGLFEVPLIFDGSYQECERISGKSETKYETNYCYVLLIPGKNSSHCHETKSGDLSPTTLFFRSAVCMPNSCNQREISDIINEISDIPFTACGSQCSSYPVEKNSAFWGFSVFMIVMISIAILATSVDYILDAIATDEEQREKNKRHLLLKILISFSLWTNAELILSVKEQKVGFIKCLDCIRFLSMLWVVSGHTVSNIMFPDVLLPVTTFTKHFWNHLLLNAFVSVDTFFLLSGIVVSYLFFKNRMKSSQIKSPLTWILFYVHRYLRLTPPYMIFLGFYIVYSEYVQGPTAAAGLNAAIYSVESCKKTWWRNLLYINNFGDSTHACYAITWYLAVDTQLYLIAPIVLIALWFSFVWGALAVAAGCAGSIVTVYVLYAEYHLPADQFGKGSLLDFGKILYQKPWVRCTPYLIGLLVGYGLAVFGKRRVRLHWALAVVGWLIAFGIAVACLFSTNDYDKGAVWSDFEKATYYNFSRFFWAIAVSWVIVANHMGWGGPINNFMSHPIWQPFGKLSYCAYIVHFFLISWYTNISEAPMHYYSTFQVWIYYAVPVTIIAYIFAFFWSCLFEIPTLKLEKMLIEAILGAGHTRASGKVGELEKPVEPRIGSWDIVPVKMDENAENFNVKL</sequence>
<evidence type="ECO:0000256" key="1">
    <source>
        <dbReference type="SAM" id="Phobius"/>
    </source>
</evidence>
<feature type="signal peptide" evidence="2">
    <location>
        <begin position="1"/>
        <end position="20"/>
    </location>
</feature>
<feature type="transmembrane region" description="Helical" evidence="1">
    <location>
        <begin position="443"/>
        <end position="471"/>
    </location>
</feature>
<dbReference type="PANTHER" id="PTHR11161:SF73">
    <property type="entry name" value="NOSE RESISTANT-TO-FLUOXETINE PROTEIN N-TERMINAL DOMAIN-CONTAINING PROTEIN"/>
    <property type="match status" value="1"/>
</dbReference>
<dbReference type="InterPro" id="IPR002656">
    <property type="entry name" value="Acyl_transf_3_dom"/>
</dbReference>
<evidence type="ECO:0000313" key="5">
    <source>
        <dbReference type="Proteomes" id="UP000001940"/>
    </source>
</evidence>
<dbReference type="FunCoup" id="O45470">
    <property type="interactions" value="13"/>
</dbReference>